<accession>A0AAW0FL72</accession>
<reference evidence="1 2" key="1">
    <citation type="submission" date="2022-09" db="EMBL/GenBank/DDBJ databases">
        <authorList>
            <person name="Palmer J.M."/>
        </authorList>
    </citation>
    <scope>NUCLEOTIDE SEQUENCE [LARGE SCALE GENOMIC DNA]</scope>
    <source>
        <strain evidence="1 2">DSM 7382</strain>
    </source>
</reference>
<gene>
    <name evidence="1" type="ORF">QCA50_014860</name>
</gene>
<sequence length="148" mass="16260">MSATSSMDALQFPFLSQRLNHLVLELSRLIAMGEAGVVCAYIALSADPCQLGPFLTAAKWLNALHIPCSSWLFLLRVRAIPSQFCPREIIVISGPGPILDGKTQISLSNQRLGIFIEVVSTFWTDILLSNYWDTSFDSCHRADLGSSS</sequence>
<comment type="caution">
    <text evidence="1">The sequence shown here is derived from an EMBL/GenBank/DDBJ whole genome shotgun (WGS) entry which is preliminary data.</text>
</comment>
<organism evidence="1 2">
    <name type="scientific">Cerrena zonata</name>
    <dbReference type="NCBI Taxonomy" id="2478898"/>
    <lineage>
        <taxon>Eukaryota</taxon>
        <taxon>Fungi</taxon>
        <taxon>Dikarya</taxon>
        <taxon>Basidiomycota</taxon>
        <taxon>Agaricomycotina</taxon>
        <taxon>Agaricomycetes</taxon>
        <taxon>Polyporales</taxon>
        <taxon>Cerrenaceae</taxon>
        <taxon>Cerrena</taxon>
    </lineage>
</organism>
<name>A0AAW0FL72_9APHY</name>
<dbReference type="EMBL" id="JASBNA010000038">
    <property type="protein sequence ID" value="KAK7681898.1"/>
    <property type="molecule type" value="Genomic_DNA"/>
</dbReference>
<protein>
    <submittedName>
        <fullName evidence="1">Uncharacterized protein</fullName>
    </submittedName>
</protein>
<proteinExistence type="predicted"/>
<keyword evidence="2" id="KW-1185">Reference proteome</keyword>
<dbReference type="Proteomes" id="UP001385951">
    <property type="component" value="Unassembled WGS sequence"/>
</dbReference>
<evidence type="ECO:0000313" key="2">
    <source>
        <dbReference type="Proteomes" id="UP001385951"/>
    </source>
</evidence>
<evidence type="ECO:0000313" key="1">
    <source>
        <dbReference type="EMBL" id="KAK7681898.1"/>
    </source>
</evidence>
<dbReference type="AlphaFoldDB" id="A0AAW0FL72"/>